<dbReference type="GO" id="GO:0047470">
    <property type="term" value="F:(1,4)-alpha-D-glucan 1-alpha-D-glucosylmutase activity"/>
    <property type="evidence" value="ECO:0007669"/>
    <property type="project" value="TreeGrafter"/>
</dbReference>
<dbReference type="Gene3D" id="3.20.20.80">
    <property type="entry name" value="Glycosidases"/>
    <property type="match status" value="4"/>
</dbReference>
<dbReference type="CDD" id="cd11336">
    <property type="entry name" value="AmyAc_MTSase"/>
    <property type="match status" value="1"/>
</dbReference>
<dbReference type="InterPro" id="IPR006047">
    <property type="entry name" value="GH13_cat_dom"/>
</dbReference>
<dbReference type="InterPro" id="IPR017853">
    <property type="entry name" value="GH"/>
</dbReference>
<feature type="domain" description="Glycosyl hydrolase family 13 catalytic" evidence="1">
    <location>
        <begin position="7"/>
        <end position="510"/>
    </location>
</feature>
<protein>
    <submittedName>
        <fullName evidence="2">Maltooligosyl trehalose synthase</fullName>
    </submittedName>
</protein>
<sequence length="935" mass="104329">MSRLRATVRLQFHKDFTFDNALPLVDYYAKLGISHVYASPITTARAGSVHGYDVVDPTRVNPELGGEEALRRLVARLREHGMGLIADFVPNHTNVGGSENAWWLDILEWGRQSRYASFYDINWYGPDPDLQGQVLLPFLGDAYGNVLQAGDLKLVFDAEQGAFRVEYYAHHFPINPGTYGQILRESDLPQLSLFADAFSARAKDLEEARGAQRQLADAAKDPAVAAAIEKAVAAFDGSQPSNQERLHALLESQHYRLASWRTASDDINWRRFFDITELGGLRMERHEVFEETHSLIFRLISEGLLDGLRLDHIDGLANPRAYCRKLRRRVDDLCASRSGGAPEDGFPIYIEKILADGEQLREGWGIDGTTGYEFMNEVSAVQHAASGEAPLRQFWAEQTGRTEDFLEEVREARRLVLTGALSSEFESAVHTLHLLAQQDWRTRDTSQGAIRRVLLELIVQFKVYRTYAGAAGFVGADAQWFDTALEAARPHVSEAEQPLLEQLRAWLGGDAPRHKPVGSVARREQRRAITKFQQLTSPIAAKAVEDTACYRSAPLLSRNDVGFDPQHFAQPVSAFHKASGWRAEHFPRNMLTTATHDHKRGEDTRARLAVVSERPDAYIAQVSGWMNQAAPLRGQWNDAPAPTPGDELMLYQTLLASWPLHLEADDQAGLQAYLERLLQWQEKALREEKLESDWWAPNGDYEAACKAFLEGLLTNDDYRALRGEIVTAVHELAPAGALNGLVQMLLRNTAPGVPDLYQGGEFWDFSLVEPDNRRAVDYAPRQQALAQHASASAALDAWQDGAVKQQVLATVLQLRKQQPQLFTEGTYLPLTVAGAHADQVLAFARTWEQHAVIVIVPVHASDLLETAGKLTFSAETWQDTRIKLPETLSMYRFGETFAPSSVHDQKKELSVGEVLARFPLGLLSTQDITQGAAPQ</sequence>
<dbReference type="InterPro" id="IPR012767">
    <property type="entry name" value="Trehalose_TreY"/>
</dbReference>
<dbReference type="RefSeq" id="WP_059314774.1">
    <property type="nucleotide sequence ID" value="NZ_CP013987.1"/>
</dbReference>
<dbReference type="NCBIfam" id="TIGR02401">
    <property type="entry name" value="trehalose_TreY"/>
    <property type="match status" value="1"/>
</dbReference>
<proteinExistence type="predicted"/>
<evidence type="ECO:0000259" key="1">
    <source>
        <dbReference type="SMART" id="SM00642"/>
    </source>
</evidence>
<gene>
    <name evidence="2" type="ORF">APT59_10395</name>
</gene>
<dbReference type="Proteomes" id="UP000064137">
    <property type="component" value="Chromosome"/>
</dbReference>
<name>A0A0U4VNE1_9PSED</name>
<accession>A0A0U4VNE1</accession>
<dbReference type="PANTHER" id="PTHR10357:SF216">
    <property type="entry name" value="MALTOOLIGOSYL TREHALOSE SYNTHASE-RELATED"/>
    <property type="match status" value="1"/>
</dbReference>
<evidence type="ECO:0000313" key="2">
    <source>
        <dbReference type="EMBL" id="ALZ84583.1"/>
    </source>
</evidence>
<dbReference type="SUPFAM" id="SSF51445">
    <property type="entry name" value="(Trans)glycosidases"/>
    <property type="match status" value="1"/>
</dbReference>
<dbReference type="Pfam" id="PF00128">
    <property type="entry name" value="Alpha-amylase"/>
    <property type="match status" value="1"/>
</dbReference>
<dbReference type="AlphaFoldDB" id="A0A0U4VNE1"/>
<dbReference type="EMBL" id="CP013987">
    <property type="protein sequence ID" value="ALZ84583.1"/>
    <property type="molecule type" value="Genomic_DNA"/>
</dbReference>
<dbReference type="GO" id="GO:0005992">
    <property type="term" value="P:trehalose biosynthetic process"/>
    <property type="evidence" value="ECO:0007669"/>
    <property type="project" value="TreeGrafter"/>
</dbReference>
<dbReference type="OrthoDB" id="9761577at2"/>
<dbReference type="GO" id="GO:0030980">
    <property type="term" value="P:alpha-glucan catabolic process"/>
    <property type="evidence" value="ECO:0007669"/>
    <property type="project" value="TreeGrafter"/>
</dbReference>
<dbReference type="KEGG" id="por:APT59_10395"/>
<organism evidence="2 3">
    <name type="scientific">Pseudomonas oryzihabitans</name>
    <dbReference type="NCBI Taxonomy" id="47885"/>
    <lineage>
        <taxon>Bacteria</taxon>
        <taxon>Pseudomonadati</taxon>
        <taxon>Pseudomonadota</taxon>
        <taxon>Gammaproteobacteria</taxon>
        <taxon>Pseudomonadales</taxon>
        <taxon>Pseudomonadaceae</taxon>
        <taxon>Pseudomonas</taxon>
    </lineage>
</organism>
<reference evidence="2 3" key="1">
    <citation type="submission" date="2016-01" db="EMBL/GenBank/DDBJ databases">
        <title>Annotation of Pseudomonas oryzihabitans USDA-ARS-USMARC-56511.</title>
        <authorList>
            <person name="Harhay G.P."/>
            <person name="Harhay D.M."/>
            <person name="Smith T.P.L."/>
            <person name="Bono J.L."/>
            <person name="Heaton M.P."/>
            <person name="Clawson M.L."/>
            <person name="Chitko-Mckown C.G."/>
            <person name="Capik S.F."/>
            <person name="DeDonder K.D."/>
            <person name="Apley M.D."/>
            <person name="Lubbers B.V."/>
            <person name="White B.J."/>
            <person name="Larson R.L."/>
        </authorList>
    </citation>
    <scope>NUCLEOTIDE SEQUENCE [LARGE SCALE GENOMIC DNA]</scope>
    <source>
        <strain evidence="2 3">USDA-ARS-USMARC-56511</strain>
    </source>
</reference>
<dbReference type="PANTHER" id="PTHR10357">
    <property type="entry name" value="ALPHA-AMYLASE FAMILY MEMBER"/>
    <property type="match status" value="1"/>
</dbReference>
<dbReference type="SMART" id="SM00642">
    <property type="entry name" value="Aamy"/>
    <property type="match status" value="1"/>
</dbReference>
<evidence type="ECO:0000313" key="3">
    <source>
        <dbReference type="Proteomes" id="UP000064137"/>
    </source>
</evidence>